<feature type="chain" id="PRO_5002112161" evidence="1">
    <location>
        <begin position="22"/>
        <end position="50"/>
    </location>
</feature>
<dbReference type="EMBL" id="HACG01017786">
    <property type="protein sequence ID" value="CEK64651.1"/>
    <property type="molecule type" value="Transcribed_RNA"/>
</dbReference>
<feature type="signal peptide" evidence="1">
    <location>
        <begin position="1"/>
        <end position="21"/>
    </location>
</feature>
<accession>A0A0B6Z9N5</accession>
<feature type="non-terminal residue" evidence="2">
    <location>
        <position position="50"/>
    </location>
</feature>
<gene>
    <name evidence="2" type="primary">ORF52435</name>
</gene>
<name>A0A0B6Z9N5_9EUPU</name>
<protein>
    <submittedName>
        <fullName evidence="2">Uncharacterized protein</fullName>
    </submittedName>
</protein>
<dbReference type="AlphaFoldDB" id="A0A0B6Z9N5"/>
<reference evidence="2" key="1">
    <citation type="submission" date="2014-12" db="EMBL/GenBank/DDBJ databases">
        <title>Insight into the proteome of Arion vulgaris.</title>
        <authorList>
            <person name="Aradska J."/>
            <person name="Bulat T."/>
            <person name="Smidak R."/>
            <person name="Sarate P."/>
            <person name="Gangsoo J."/>
            <person name="Sialana F."/>
            <person name="Bilban M."/>
            <person name="Lubec G."/>
        </authorList>
    </citation>
    <scope>NUCLEOTIDE SEQUENCE</scope>
    <source>
        <tissue evidence="2">Skin</tissue>
    </source>
</reference>
<sequence>MRGAALIFVLFVCCATTKVRRHVPFGAFCFGITDKDLWADGLFTNHWCKE</sequence>
<evidence type="ECO:0000313" key="2">
    <source>
        <dbReference type="EMBL" id="CEK64651.1"/>
    </source>
</evidence>
<proteinExistence type="predicted"/>
<keyword evidence="1" id="KW-0732">Signal</keyword>
<organism evidence="2">
    <name type="scientific">Arion vulgaris</name>
    <dbReference type="NCBI Taxonomy" id="1028688"/>
    <lineage>
        <taxon>Eukaryota</taxon>
        <taxon>Metazoa</taxon>
        <taxon>Spiralia</taxon>
        <taxon>Lophotrochozoa</taxon>
        <taxon>Mollusca</taxon>
        <taxon>Gastropoda</taxon>
        <taxon>Heterobranchia</taxon>
        <taxon>Euthyneura</taxon>
        <taxon>Panpulmonata</taxon>
        <taxon>Eupulmonata</taxon>
        <taxon>Stylommatophora</taxon>
        <taxon>Helicina</taxon>
        <taxon>Arionoidea</taxon>
        <taxon>Arionidae</taxon>
        <taxon>Arion</taxon>
    </lineage>
</organism>
<evidence type="ECO:0000256" key="1">
    <source>
        <dbReference type="SAM" id="SignalP"/>
    </source>
</evidence>